<reference evidence="30" key="3">
    <citation type="submission" date="2025-09" db="UniProtKB">
        <authorList>
            <consortium name="Ensembl"/>
        </authorList>
    </citation>
    <scope>IDENTIFICATION</scope>
</reference>
<comment type="subcellular location">
    <subcellularLocation>
        <location evidence="1">Endoplasmic reticulum</location>
    </subcellularLocation>
    <subcellularLocation>
        <location evidence="2">Golgi apparatus</location>
    </subcellularLocation>
    <subcellularLocation>
        <location evidence="3">Secreted</location>
    </subcellularLocation>
</comment>
<evidence type="ECO:0000256" key="5">
    <source>
        <dbReference type="ARBA" id="ARBA00022536"/>
    </source>
</evidence>
<dbReference type="InterPro" id="IPR018114">
    <property type="entry name" value="TRYPSIN_HIS"/>
</dbReference>
<evidence type="ECO:0000256" key="20">
    <source>
        <dbReference type="ARBA" id="ARBA00040219"/>
    </source>
</evidence>
<dbReference type="PROSITE" id="PS00135">
    <property type="entry name" value="TRYPSIN_SER"/>
    <property type="match status" value="1"/>
</dbReference>
<evidence type="ECO:0000256" key="15">
    <source>
        <dbReference type="ARBA" id="ARBA00023157"/>
    </source>
</evidence>
<evidence type="ECO:0000256" key="19">
    <source>
        <dbReference type="ARBA" id="ARBA00038995"/>
    </source>
</evidence>
<dbReference type="GO" id="GO:0005615">
    <property type="term" value="C:extracellular space"/>
    <property type="evidence" value="ECO:0007669"/>
    <property type="project" value="TreeGrafter"/>
</dbReference>
<dbReference type="InterPro" id="IPR043504">
    <property type="entry name" value="Peptidase_S1_PA_chymotrypsin"/>
</dbReference>
<name>A0A0D9RW99_CHLSB</name>
<dbReference type="GO" id="GO:0005783">
    <property type="term" value="C:endoplasmic reticulum"/>
    <property type="evidence" value="ECO:0007669"/>
    <property type="project" value="UniProtKB-SubCell"/>
</dbReference>
<feature type="signal peptide" evidence="27">
    <location>
        <begin position="1"/>
        <end position="39"/>
    </location>
</feature>
<keyword evidence="8" id="KW-0356">Hemostasis</keyword>
<reference evidence="30 31" key="1">
    <citation type="submission" date="2014-03" db="EMBL/GenBank/DDBJ databases">
        <authorList>
            <person name="Warren W."/>
            <person name="Wilson R.K."/>
        </authorList>
    </citation>
    <scope>NUCLEOTIDE SEQUENCE</scope>
</reference>
<dbReference type="InterPro" id="IPR001314">
    <property type="entry name" value="Peptidase_S1A"/>
</dbReference>
<dbReference type="GO" id="GO:0005509">
    <property type="term" value="F:calcium ion binding"/>
    <property type="evidence" value="ECO:0007669"/>
    <property type="project" value="InterPro"/>
</dbReference>
<gene>
    <name evidence="30" type="primary">PROC</name>
</gene>
<evidence type="ECO:0000256" key="26">
    <source>
        <dbReference type="SAM" id="MobiDB-lite"/>
    </source>
</evidence>
<reference evidence="30" key="2">
    <citation type="submission" date="2025-08" db="UniProtKB">
        <authorList>
            <consortium name="Ensembl"/>
        </authorList>
    </citation>
    <scope>IDENTIFICATION</scope>
</reference>
<dbReference type="InterPro" id="IPR050442">
    <property type="entry name" value="Peptidase_S1_coag_factors"/>
</dbReference>
<feature type="domain" description="Peptidase S1" evidence="28">
    <location>
        <begin position="298"/>
        <end position="536"/>
    </location>
</feature>
<keyword evidence="10" id="KW-0256">Endoplasmic reticulum</keyword>
<keyword evidence="13" id="KW-0094">Blood coagulation</keyword>
<keyword evidence="27" id="KW-0732">Signal</keyword>
<dbReference type="eggNOG" id="ENOG502QQ3W">
    <property type="taxonomic scope" value="Eukaryota"/>
</dbReference>
<dbReference type="FunFam" id="2.40.10.10:FF:000365">
    <property type="match status" value="1"/>
</dbReference>
<keyword evidence="14" id="KW-0865">Zymogen</keyword>
<evidence type="ECO:0000256" key="23">
    <source>
        <dbReference type="ARBA" id="ARBA00042906"/>
    </source>
</evidence>
<dbReference type="PRINTS" id="PR00722">
    <property type="entry name" value="CHYMOTRYPSIN"/>
</dbReference>
<comment type="catalytic activity">
    <reaction evidence="17">
        <text>Degradation of blood coagulation factors Va and VIIIa.</text>
        <dbReference type="EC" id="3.4.21.69"/>
    </reaction>
</comment>
<feature type="domain" description="Gla" evidence="29">
    <location>
        <begin position="63"/>
        <end position="109"/>
    </location>
</feature>
<dbReference type="PROSITE" id="PS00134">
    <property type="entry name" value="TRYPSIN_HIS"/>
    <property type="match status" value="1"/>
</dbReference>
<dbReference type="SMART" id="SM00069">
    <property type="entry name" value="GLA"/>
    <property type="match status" value="1"/>
</dbReference>
<evidence type="ECO:0000256" key="7">
    <source>
        <dbReference type="ARBA" id="ARBA00022685"/>
    </source>
</evidence>
<evidence type="ECO:0000256" key="6">
    <source>
        <dbReference type="ARBA" id="ARBA00022670"/>
    </source>
</evidence>
<evidence type="ECO:0000256" key="21">
    <source>
        <dbReference type="ARBA" id="ARBA00041306"/>
    </source>
</evidence>
<dbReference type="CDD" id="cd00190">
    <property type="entry name" value="Tryp_SPc"/>
    <property type="match status" value="1"/>
</dbReference>
<feature type="active site" description="Charge relay system" evidence="24">
    <location>
        <position position="488"/>
    </location>
</feature>
<dbReference type="EC" id="3.4.21.69" evidence="19"/>
<dbReference type="GO" id="GO:0006508">
    <property type="term" value="P:proteolysis"/>
    <property type="evidence" value="ECO:0007669"/>
    <property type="project" value="UniProtKB-KW"/>
</dbReference>
<dbReference type="Pfam" id="PF14670">
    <property type="entry name" value="FXa_inhibition"/>
    <property type="match status" value="1"/>
</dbReference>
<keyword evidence="16" id="KW-0325">Glycoprotein</keyword>
<dbReference type="GO" id="GO:0030195">
    <property type="term" value="P:negative regulation of blood coagulation"/>
    <property type="evidence" value="ECO:0007669"/>
    <property type="project" value="TreeGrafter"/>
</dbReference>
<evidence type="ECO:0000256" key="16">
    <source>
        <dbReference type="ARBA" id="ARBA00023180"/>
    </source>
</evidence>
<keyword evidence="6 25" id="KW-0645">Protease</keyword>
<dbReference type="PROSITE" id="PS50998">
    <property type="entry name" value="GLA_2"/>
    <property type="match status" value="1"/>
</dbReference>
<dbReference type="PROSITE" id="PS00011">
    <property type="entry name" value="GLA_1"/>
    <property type="match status" value="1"/>
</dbReference>
<evidence type="ECO:0000256" key="12">
    <source>
        <dbReference type="ARBA" id="ARBA00023034"/>
    </source>
</evidence>
<dbReference type="InterPro" id="IPR035972">
    <property type="entry name" value="GLA-like_dom_SF"/>
</dbReference>
<evidence type="ECO:0000256" key="25">
    <source>
        <dbReference type="RuleBase" id="RU363034"/>
    </source>
</evidence>
<protein>
    <recommendedName>
        <fullName evidence="20">Vitamin K-dependent protein C</fullName>
        <ecNumber evidence="19">3.4.21.69</ecNumber>
    </recommendedName>
    <alternativeName>
        <fullName evidence="23">Anticoagulant protein C</fullName>
    </alternativeName>
    <alternativeName>
        <fullName evidence="21">Autoprothrombin IIA</fullName>
    </alternativeName>
    <alternativeName>
        <fullName evidence="22">Blood coagulation factor XIV</fullName>
    </alternativeName>
</protein>
<evidence type="ECO:0000256" key="2">
    <source>
        <dbReference type="ARBA" id="ARBA00004555"/>
    </source>
</evidence>
<evidence type="ECO:0000313" key="30">
    <source>
        <dbReference type="Ensembl" id="ENSCSAP00000012888.1"/>
    </source>
</evidence>
<evidence type="ECO:0000256" key="11">
    <source>
        <dbReference type="ARBA" id="ARBA00022825"/>
    </source>
</evidence>
<dbReference type="SUPFAM" id="SSF50494">
    <property type="entry name" value="Trypsin-like serine proteases"/>
    <property type="match status" value="1"/>
</dbReference>
<dbReference type="FunFam" id="2.10.25.10:FF:000549">
    <property type="entry name" value="Vitamin K-dependent protein C"/>
    <property type="match status" value="1"/>
</dbReference>
<dbReference type="GO" id="GO:0050728">
    <property type="term" value="P:negative regulation of inflammatory response"/>
    <property type="evidence" value="ECO:0007669"/>
    <property type="project" value="Ensembl"/>
</dbReference>
<dbReference type="SUPFAM" id="SSF57630">
    <property type="entry name" value="GLA-domain"/>
    <property type="match status" value="1"/>
</dbReference>
<dbReference type="Gene3D" id="4.10.740.10">
    <property type="entry name" value="Coagulation Factor IX"/>
    <property type="match status" value="1"/>
</dbReference>
<dbReference type="InterPro" id="IPR012224">
    <property type="entry name" value="Pept_S1A_FX"/>
</dbReference>
<dbReference type="GO" id="GO:0007596">
    <property type="term" value="P:blood coagulation"/>
    <property type="evidence" value="ECO:0007669"/>
    <property type="project" value="UniProtKB-KW"/>
</dbReference>
<evidence type="ECO:0000256" key="27">
    <source>
        <dbReference type="SAM" id="SignalP"/>
    </source>
</evidence>
<dbReference type="GO" id="GO:0043066">
    <property type="term" value="P:negative regulation of apoptotic process"/>
    <property type="evidence" value="ECO:0007669"/>
    <property type="project" value="Ensembl"/>
</dbReference>
<dbReference type="InterPro" id="IPR000294">
    <property type="entry name" value="GLA_domain"/>
</dbReference>
<dbReference type="Pfam" id="PF00089">
    <property type="entry name" value="Trypsin"/>
    <property type="match status" value="1"/>
</dbReference>
<evidence type="ECO:0000256" key="18">
    <source>
        <dbReference type="ARBA" id="ARBA00037553"/>
    </source>
</evidence>
<evidence type="ECO:0000256" key="13">
    <source>
        <dbReference type="ARBA" id="ARBA00023084"/>
    </source>
</evidence>
<evidence type="ECO:0000256" key="8">
    <source>
        <dbReference type="ARBA" id="ARBA00022696"/>
    </source>
</evidence>
<evidence type="ECO:0000256" key="14">
    <source>
        <dbReference type="ARBA" id="ARBA00023145"/>
    </source>
</evidence>
<dbReference type="AlphaFoldDB" id="A0A0D9RW99"/>
<dbReference type="PANTHER" id="PTHR24278:SF0">
    <property type="entry name" value="VITAMIN K-DEPENDENT PROTEIN C"/>
    <property type="match status" value="1"/>
</dbReference>
<dbReference type="Pfam" id="PF00594">
    <property type="entry name" value="Gla"/>
    <property type="match status" value="1"/>
</dbReference>
<feature type="active site" description="Charge relay system" evidence="24">
    <location>
        <position position="339"/>
    </location>
</feature>
<feature type="chain" id="PRO_5002345771" description="Vitamin K-dependent protein C" evidence="27">
    <location>
        <begin position="40"/>
        <end position="547"/>
    </location>
</feature>
<dbReference type="Gene3D" id="2.10.25.10">
    <property type="entry name" value="Laminin"/>
    <property type="match status" value="1"/>
</dbReference>
<keyword evidence="7" id="KW-0165">Cleavage on pair of basic residues</keyword>
<dbReference type="OMA" id="VAPHNEC"/>
<dbReference type="PRINTS" id="PR00001">
    <property type="entry name" value="GLABLOOD"/>
</dbReference>
<dbReference type="Bgee" id="ENSCSAG00000016837">
    <property type="expression patterns" value="Expressed in liver and 2 other cell types or tissues"/>
</dbReference>
<feature type="region of interest" description="Disordered" evidence="26">
    <location>
        <begin position="186"/>
        <end position="209"/>
    </location>
</feature>
<dbReference type="PROSITE" id="PS50240">
    <property type="entry name" value="TRYPSIN_DOM"/>
    <property type="match status" value="1"/>
</dbReference>
<dbReference type="InterPro" id="IPR033116">
    <property type="entry name" value="TRYPSIN_SER"/>
</dbReference>
<dbReference type="FunFam" id="4.10.740.10:FF:000001">
    <property type="entry name" value="vitamin K-dependent protein S"/>
    <property type="match status" value="1"/>
</dbReference>
<dbReference type="SMART" id="SM00020">
    <property type="entry name" value="Tryp_SPc"/>
    <property type="match status" value="1"/>
</dbReference>
<dbReference type="EMBL" id="AQIB01162748">
    <property type="status" value="NOT_ANNOTATED_CDS"/>
    <property type="molecule type" value="Genomic_DNA"/>
</dbReference>
<keyword evidence="15" id="KW-1015">Disulfide bond</keyword>
<keyword evidence="31" id="KW-1185">Reference proteome</keyword>
<evidence type="ECO:0000256" key="24">
    <source>
        <dbReference type="PIRSR" id="PIRSR001143-1"/>
    </source>
</evidence>
<evidence type="ECO:0000256" key="4">
    <source>
        <dbReference type="ARBA" id="ARBA00022525"/>
    </source>
</evidence>
<keyword evidence="5" id="KW-0245">EGF-like domain</keyword>
<dbReference type="STRING" id="60711.ENSCSAP00000012888"/>
<evidence type="ECO:0000256" key="9">
    <source>
        <dbReference type="ARBA" id="ARBA00022801"/>
    </source>
</evidence>
<sequence length="547" mass="60063">MAAGRRTCGISTTRPCASASGMWRLTSLLLFVATWGISSTPAPLDSVFSSSERAHQVLRIRKRANSFLEELRPSSLERECVEEICDFEEAKEIFQNVDDTLAFWSKHVGECVLDPRLDYRRPRHSGSLAADPLPRLVSQTVTSAWSCPWSTRAAACAAGTARASMASAASAATAAAAGRAASASAVRGRGGAGGRWGEAGPGGGRGASASCPRPALPAEVSFLNCSLDNGGCTHYCLEEVGWRRCSCAPGYKLGDDLLQCQPSVKFPCGRPWRRIEKKRSHLKRRDTEDQEDQVDPRLIDGKMTRRGDSPWQVVLLDSKKKLACGAVLIHPSWVLTAAHCMEESKKLLVRLGEYDLRRWEKWELDLNIEEVFIHPNYTKSTTDNDIALLRLAQPATLSQTIVPICLPDSGLAERELTQAGQETLVTGWGYHSSREKEAKRNRTFVLNFIKIPVVPRNECSEVMSNMVSENMLCAGILGDRRDACEGDSGGPMVASFHGTWFLVGLVSWGEGCGLLHNYGVYTKVSRYLDWIHGHIRDEEALAKSRAP</sequence>
<evidence type="ECO:0000256" key="17">
    <source>
        <dbReference type="ARBA" id="ARBA00036045"/>
    </source>
</evidence>
<dbReference type="InterPro" id="IPR009003">
    <property type="entry name" value="Peptidase_S1_PA"/>
</dbReference>
<evidence type="ECO:0000256" key="3">
    <source>
        <dbReference type="ARBA" id="ARBA00004613"/>
    </source>
</evidence>
<dbReference type="GO" id="GO:0005794">
    <property type="term" value="C:Golgi apparatus"/>
    <property type="evidence" value="ECO:0007669"/>
    <property type="project" value="UniProtKB-SubCell"/>
</dbReference>
<feature type="compositionally biased region" description="Gly residues" evidence="26">
    <location>
        <begin position="188"/>
        <end position="206"/>
    </location>
</feature>
<evidence type="ECO:0000259" key="29">
    <source>
        <dbReference type="PROSITE" id="PS50998"/>
    </source>
</evidence>
<proteinExistence type="predicted"/>
<keyword evidence="4" id="KW-0964">Secreted</keyword>
<evidence type="ECO:0000259" key="28">
    <source>
        <dbReference type="PROSITE" id="PS50240"/>
    </source>
</evidence>
<dbReference type="GO" id="GO:1903142">
    <property type="term" value="P:positive regulation of establishment of endothelial barrier"/>
    <property type="evidence" value="ECO:0007669"/>
    <property type="project" value="Ensembl"/>
</dbReference>
<evidence type="ECO:0000256" key="22">
    <source>
        <dbReference type="ARBA" id="ARBA00042403"/>
    </source>
</evidence>
<dbReference type="Gene3D" id="2.40.10.10">
    <property type="entry name" value="Trypsin-like serine proteases"/>
    <property type="match status" value="2"/>
</dbReference>
<keyword evidence="12" id="KW-0333">Golgi apparatus</keyword>
<dbReference type="GO" id="GO:0004252">
    <property type="term" value="F:serine-type endopeptidase activity"/>
    <property type="evidence" value="ECO:0007669"/>
    <property type="project" value="UniProtKB-EC"/>
</dbReference>
<keyword evidence="11 25" id="KW-0720">Serine protease</keyword>
<feature type="active site" description="Charge relay system" evidence="24">
    <location>
        <position position="385"/>
    </location>
</feature>
<evidence type="ECO:0000256" key="10">
    <source>
        <dbReference type="ARBA" id="ARBA00022824"/>
    </source>
</evidence>
<dbReference type="PIRSF" id="PIRSF001143">
    <property type="entry name" value="Factor_X"/>
    <property type="match status" value="1"/>
</dbReference>
<evidence type="ECO:0000256" key="1">
    <source>
        <dbReference type="ARBA" id="ARBA00004240"/>
    </source>
</evidence>
<comment type="function">
    <text evidence="18">Protein C is a vitamin K-dependent serine protease that regulates blood coagulation by inactivating factors Va and VIIIa in the presence of calcium ions and phospholipids. Exerts a protective effect on the endothelial cell barrier function.</text>
</comment>
<dbReference type="InterPro" id="IPR001254">
    <property type="entry name" value="Trypsin_dom"/>
</dbReference>
<dbReference type="InterPro" id="IPR017857">
    <property type="entry name" value="Coagulation_fac-like_Gla_dom"/>
</dbReference>
<dbReference type="PANTHER" id="PTHR24278">
    <property type="entry name" value="COAGULATION FACTOR"/>
    <property type="match status" value="1"/>
</dbReference>
<dbReference type="GeneTree" id="ENSGT00940000154505"/>
<organism evidence="30 31">
    <name type="scientific">Chlorocebus sabaeus</name>
    <name type="common">Green monkey</name>
    <name type="synonym">Simia sabaea</name>
    <dbReference type="NCBI Taxonomy" id="60711"/>
    <lineage>
        <taxon>Eukaryota</taxon>
        <taxon>Metazoa</taxon>
        <taxon>Chordata</taxon>
        <taxon>Craniata</taxon>
        <taxon>Vertebrata</taxon>
        <taxon>Euteleostomi</taxon>
        <taxon>Mammalia</taxon>
        <taxon>Eutheria</taxon>
        <taxon>Euarchontoglires</taxon>
        <taxon>Primates</taxon>
        <taxon>Haplorrhini</taxon>
        <taxon>Catarrhini</taxon>
        <taxon>Cercopithecidae</taxon>
        <taxon>Cercopithecinae</taxon>
        <taxon>Chlorocebus</taxon>
    </lineage>
</organism>
<dbReference type="FunFam" id="2.40.10.10:FF:000256">
    <property type="entry name" value="Vitamin K-dependent protein C"/>
    <property type="match status" value="1"/>
</dbReference>
<dbReference type="EMBL" id="AQIB01162747">
    <property type="status" value="NOT_ANNOTATED_CDS"/>
    <property type="molecule type" value="Genomic_DNA"/>
</dbReference>
<accession>A0A0D9RW99</accession>
<evidence type="ECO:0000313" key="31">
    <source>
        <dbReference type="Proteomes" id="UP000029965"/>
    </source>
</evidence>
<keyword evidence="9 25" id="KW-0378">Hydrolase</keyword>
<dbReference type="Ensembl" id="ENSCSAT00000014932.1">
    <property type="protein sequence ID" value="ENSCSAP00000012888.1"/>
    <property type="gene ID" value="ENSCSAG00000016837.1"/>
</dbReference>
<dbReference type="Proteomes" id="UP000029965">
    <property type="component" value="Chromosome 10"/>
</dbReference>